<accession>A0A3E0UDW4</accession>
<feature type="transmembrane region" description="Helical" evidence="1">
    <location>
        <begin position="45"/>
        <end position="62"/>
    </location>
</feature>
<gene>
    <name evidence="2" type="ORF">DXX92_05735</name>
</gene>
<evidence type="ECO:0000313" key="3">
    <source>
        <dbReference type="Proteomes" id="UP000256999"/>
    </source>
</evidence>
<keyword evidence="1" id="KW-0812">Transmembrane</keyword>
<feature type="transmembrane region" description="Helical" evidence="1">
    <location>
        <begin position="74"/>
        <end position="93"/>
    </location>
</feature>
<dbReference type="OrthoDB" id="6402094at2"/>
<feature type="transmembrane region" description="Helical" evidence="1">
    <location>
        <begin position="346"/>
        <end position="369"/>
    </location>
</feature>
<evidence type="ECO:0000313" key="2">
    <source>
        <dbReference type="EMBL" id="REL34904.1"/>
    </source>
</evidence>
<dbReference type="AlphaFoldDB" id="A0A3E0UDW4"/>
<keyword evidence="1" id="KW-0472">Membrane</keyword>
<dbReference type="CDD" id="cd21469">
    <property type="entry name" value="LPS_wlbK_C-like"/>
    <property type="match status" value="1"/>
</dbReference>
<feature type="transmembrane region" description="Helical" evidence="1">
    <location>
        <begin position="169"/>
        <end position="192"/>
    </location>
</feature>
<protein>
    <recommendedName>
        <fullName evidence="4">O-antigen ligase domain-containing protein</fullName>
    </recommendedName>
</protein>
<comment type="caution">
    <text evidence="2">The sequence shown here is derived from an EMBL/GenBank/DDBJ whole genome shotgun (WGS) entry which is preliminary data.</text>
</comment>
<dbReference type="Proteomes" id="UP000256999">
    <property type="component" value="Unassembled WGS sequence"/>
</dbReference>
<name>A0A3E0UDW4_9GAMM</name>
<proteinExistence type="predicted"/>
<feature type="transmembrane region" description="Helical" evidence="1">
    <location>
        <begin position="204"/>
        <end position="227"/>
    </location>
</feature>
<feature type="transmembrane region" description="Helical" evidence="1">
    <location>
        <begin position="99"/>
        <end position="123"/>
    </location>
</feature>
<feature type="transmembrane region" description="Helical" evidence="1">
    <location>
        <begin position="21"/>
        <end position="39"/>
    </location>
</feature>
<feature type="transmembrane region" description="Helical" evidence="1">
    <location>
        <begin position="233"/>
        <end position="254"/>
    </location>
</feature>
<organism evidence="2 3">
    <name type="scientific">Thalassotalea euphylliae</name>
    <dbReference type="NCBI Taxonomy" id="1655234"/>
    <lineage>
        <taxon>Bacteria</taxon>
        <taxon>Pseudomonadati</taxon>
        <taxon>Pseudomonadota</taxon>
        <taxon>Gammaproteobacteria</taxon>
        <taxon>Alteromonadales</taxon>
        <taxon>Colwelliaceae</taxon>
        <taxon>Thalassotalea</taxon>
    </lineage>
</organism>
<feature type="transmembrane region" description="Helical" evidence="1">
    <location>
        <begin position="135"/>
        <end position="157"/>
    </location>
</feature>
<evidence type="ECO:0008006" key="4">
    <source>
        <dbReference type="Google" id="ProtNLM"/>
    </source>
</evidence>
<sequence>MTFIKGFIMNLDYKVYQPSAFPLRYAVFLLLMLIGPSFALMQLKGFHLSVVFLTVVGVLYWLRARAVDSKQAQLIVLLAVFMSLWLPMHLLSGAISARYFAYCFYFIFTLAIFYFSFRALITLNKKTLFRIIQTFIYIDLLVVLAEVFLNIAFFNYYPLAGSEYQVGSAFWSNMNTNAAVLVLLNSSLYFLNFNRAFYINSLPIMMLSLVVDAKLCFLAAAGQLVLAQLLASGVARVVFSIVMIVVAPILAFVFQKQLGYVLYTFNQALEFLANTEALEAIVSSGNMFSVAIRAYALSEMFEVVSKFSFLNWLFGIGFGNINISFVNNEWGGLIEYFAPHLFYLEMLIYAGFSYYVFYFYVMTILAGRIPWRSTLIALPSLGAIVAISSAVYFLPLYFFFAVLTFWEYEQLQKGDRNEA</sequence>
<keyword evidence="1" id="KW-1133">Transmembrane helix</keyword>
<evidence type="ECO:0000256" key="1">
    <source>
        <dbReference type="SAM" id="Phobius"/>
    </source>
</evidence>
<feature type="transmembrane region" description="Helical" evidence="1">
    <location>
        <begin position="381"/>
        <end position="406"/>
    </location>
</feature>
<feature type="transmembrane region" description="Helical" evidence="1">
    <location>
        <begin position="309"/>
        <end position="326"/>
    </location>
</feature>
<reference evidence="2 3" key="1">
    <citation type="submission" date="2018-08" db="EMBL/GenBank/DDBJ databases">
        <title>Thalassotalea euphylliae genome.</title>
        <authorList>
            <person name="Summers S."/>
            <person name="Rice S.A."/>
            <person name="Freckelton M.L."/>
            <person name="Nedved B.T."/>
            <person name="Hadfield M.G."/>
        </authorList>
    </citation>
    <scope>NUCLEOTIDE SEQUENCE [LARGE SCALE GENOMIC DNA]</scope>
    <source>
        <strain evidence="2 3">H2</strain>
    </source>
</reference>
<dbReference type="EMBL" id="QUOV01000001">
    <property type="protein sequence ID" value="REL34904.1"/>
    <property type="molecule type" value="Genomic_DNA"/>
</dbReference>